<name>A0A4Q1KBW6_9FLAO</name>
<keyword evidence="4" id="KW-1185">Reference proteome</keyword>
<dbReference type="AlphaFoldDB" id="A0A4Q1KBW6"/>
<evidence type="ECO:0000313" key="3">
    <source>
        <dbReference type="EMBL" id="RXR24405.1"/>
    </source>
</evidence>
<organism evidence="3 4">
    <name type="scientific">Flavobacterium stagni</name>
    <dbReference type="NCBI Taxonomy" id="2506421"/>
    <lineage>
        <taxon>Bacteria</taxon>
        <taxon>Pseudomonadati</taxon>
        <taxon>Bacteroidota</taxon>
        <taxon>Flavobacteriia</taxon>
        <taxon>Flavobacteriales</taxon>
        <taxon>Flavobacteriaceae</taxon>
        <taxon>Flavobacterium</taxon>
    </lineage>
</organism>
<dbReference type="PROSITE" id="PS51257">
    <property type="entry name" value="PROKAR_LIPOPROTEIN"/>
    <property type="match status" value="1"/>
</dbReference>
<dbReference type="Pfam" id="PF13648">
    <property type="entry name" value="Lipocalin_4"/>
    <property type="match status" value="1"/>
</dbReference>
<feature type="domain" description="Lipocalin-like" evidence="2">
    <location>
        <begin position="29"/>
        <end position="118"/>
    </location>
</feature>
<proteinExistence type="predicted"/>
<protein>
    <recommendedName>
        <fullName evidence="2">Lipocalin-like domain-containing protein</fullName>
    </recommendedName>
</protein>
<dbReference type="OrthoDB" id="1419899at2"/>
<evidence type="ECO:0000259" key="2">
    <source>
        <dbReference type="Pfam" id="PF13648"/>
    </source>
</evidence>
<gene>
    <name evidence="3" type="ORF">EQG61_02875</name>
</gene>
<sequence>MKKIILFALVTFSMLSCSKSDSDTPAVSIVGKWQFTQEGTLVNNQEVLTPYEHSPGCVKDFTEFLSSGALKDHYYNTSCNESIDTGVWSKTENSLNITYSDNTVVNGQILELSNTTLKVKFIDSGITNIVILTRI</sequence>
<comment type="caution">
    <text evidence="3">The sequence shown here is derived from an EMBL/GenBank/DDBJ whole genome shotgun (WGS) entry which is preliminary data.</text>
</comment>
<dbReference type="InterPro" id="IPR024311">
    <property type="entry name" value="Lipocalin-like"/>
</dbReference>
<reference evidence="4" key="1">
    <citation type="submission" date="2019-01" db="EMBL/GenBank/DDBJ databases">
        <title>Cytophagaceae bacterium strain CAR-16.</title>
        <authorList>
            <person name="Chen W.-M."/>
        </authorList>
    </citation>
    <scope>NUCLEOTIDE SEQUENCE [LARGE SCALE GENOMIC DNA]</scope>
    <source>
        <strain evidence="4">WWJ-16</strain>
    </source>
</reference>
<evidence type="ECO:0000256" key="1">
    <source>
        <dbReference type="SAM" id="SignalP"/>
    </source>
</evidence>
<keyword evidence="1" id="KW-0732">Signal</keyword>
<feature type="chain" id="PRO_5020955866" description="Lipocalin-like domain-containing protein" evidence="1">
    <location>
        <begin position="19"/>
        <end position="135"/>
    </location>
</feature>
<dbReference type="Proteomes" id="UP000289857">
    <property type="component" value="Unassembled WGS sequence"/>
</dbReference>
<evidence type="ECO:0000313" key="4">
    <source>
        <dbReference type="Proteomes" id="UP000289857"/>
    </source>
</evidence>
<dbReference type="EMBL" id="SBKN01000001">
    <property type="protein sequence ID" value="RXR24405.1"/>
    <property type="molecule type" value="Genomic_DNA"/>
</dbReference>
<accession>A0A4Q1KBW6</accession>
<feature type="signal peptide" evidence="1">
    <location>
        <begin position="1"/>
        <end position="18"/>
    </location>
</feature>